<keyword evidence="8" id="KW-0539">Nucleus</keyword>
<name>A0AA39ICH6_9BILA</name>
<proteinExistence type="predicted"/>
<evidence type="ECO:0000256" key="8">
    <source>
        <dbReference type="ARBA" id="ARBA00023242"/>
    </source>
</evidence>
<feature type="domain" description="Nuclear receptor" evidence="10">
    <location>
        <begin position="63"/>
        <end position="138"/>
    </location>
</feature>
<dbReference type="GO" id="GO:0003700">
    <property type="term" value="F:DNA-binding transcription factor activity"/>
    <property type="evidence" value="ECO:0007669"/>
    <property type="project" value="InterPro"/>
</dbReference>
<gene>
    <name evidence="11" type="ORF">QR680_014686</name>
</gene>
<dbReference type="PROSITE" id="PS51030">
    <property type="entry name" value="NUCLEAR_REC_DBD_2"/>
    <property type="match status" value="1"/>
</dbReference>
<evidence type="ECO:0000256" key="1">
    <source>
        <dbReference type="ARBA" id="ARBA00022723"/>
    </source>
</evidence>
<dbReference type="GO" id="GO:0043565">
    <property type="term" value="F:sequence-specific DNA binding"/>
    <property type="evidence" value="ECO:0007669"/>
    <property type="project" value="InterPro"/>
</dbReference>
<dbReference type="PANTHER" id="PTHR46011:SF20">
    <property type="entry name" value="NUCLEAR HORMONE RECEPTOR FAMILY MEMBER ODR-7"/>
    <property type="match status" value="1"/>
</dbReference>
<dbReference type="PANTHER" id="PTHR46011">
    <property type="entry name" value="NUCLEAR HORMONE RECEPTOR FAMILY MEMBER NHR-86-RELATED"/>
    <property type="match status" value="1"/>
</dbReference>
<keyword evidence="1" id="KW-0479">Metal-binding</keyword>
<evidence type="ECO:0000256" key="4">
    <source>
        <dbReference type="ARBA" id="ARBA00023015"/>
    </source>
</evidence>
<sequence length="512" mass="58362">MTGTLILWDGYAIVQAAGAKRIPQPQWERLRFSHPPPPPIAIPMAGHCMLKVRKSKTPGASGQRLCPVCESKAVDSLHYGAPVCKNCSQMFRRNIFNKDKLECRRDARLCLPGSDRPCAKCRLDRCLEVGMRQDMINIVDGQLVKSDDTEALPSLPHTPECSSAPTTSPHPAKSSRNLLTQMADVVVQIKKRNIERGRGQLRELQSSIMDIFLDPHKHFAYDATLIRTIYEKAPVFKDTPQEVITCLCDNSFPYYFLGVHSWTHTRVLHRHGSLVAKPDRFFLSPTTYVDFCDAKFSPEAIRLTREQVVNIRKGFTNCSEFSQRFANIFHETEVAAITLLIMVNVSKRHNLYVDHYEAINRIEDDVRRELEDYAETDGKFDFIFRAINYFVDEVTNTARYFEEATARLKQVFPKPSNLKMTVERTHRPSPTEGDIPFYLDGYTARFRSRRGVIVPIIPSHSRAVDLYCSGKWSQLRLNNISVQLSTSLSYLKLGLAVKQIRSPSQFEVSTLS</sequence>
<keyword evidence="3" id="KW-0862">Zinc</keyword>
<evidence type="ECO:0000256" key="9">
    <source>
        <dbReference type="SAM" id="MobiDB-lite"/>
    </source>
</evidence>
<evidence type="ECO:0000256" key="6">
    <source>
        <dbReference type="ARBA" id="ARBA00023163"/>
    </source>
</evidence>
<dbReference type="SMART" id="SM00399">
    <property type="entry name" value="ZnF_C4"/>
    <property type="match status" value="1"/>
</dbReference>
<evidence type="ECO:0000313" key="12">
    <source>
        <dbReference type="Proteomes" id="UP001175271"/>
    </source>
</evidence>
<dbReference type="InterPro" id="IPR013088">
    <property type="entry name" value="Znf_NHR/GATA"/>
</dbReference>
<evidence type="ECO:0000256" key="7">
    <source>
        <dbReference type="ARBA" id="ARBA00023170"/>
    </source>
</evidence>
<reference evidence="11" key="1">
    <citation type="submission" date="2023-06" db="EMBL/GenBank/DDBJ databases">
        <title>Genomic analysis of the entomopathogenic nematode Steinernema hermaphroditum.</title>
        <authorList>
            <person name="Schwarz E.M."/>
            <person name="Heppert J.K."/>
            <person name="Baniya A."/>
            <person name="Schwartz H.T."/>
            <person name="Tan C.-H."/>
            <person name="Antoshechkin I."/>
            <person name="Sternberg P.W."/>
            <person name="Goodrich-Blair H."/>
            <person name="Dillman A.R."/>
        </authorList>
    </citation>
    <scope>NUCLEOTIDE SEQUENCE</scope>
    <source>
        <strain evidence="11">PS9179</strain>
        <tissue evidence="11">Whole animal</tissue>
    </source>
</reference>
<dbReference type="Gene3D" id="3.30.50.10">
    <property type="entry name" value="Erythroid Transcription Factor GATA-1, subunit A"/>
    <property type="match status" value="1"/>
</dbReference>
<protein>
    <recommendedName>
        <fullName evidence="10">Nuclear receptor domain-containing protein</fullName>
    </recommendedName>
</protein>
<evidence type="ECO:0000313" key="11">
    <source>
        <dbReference type="EMBL" id="KAK0420444.1"/>
    </source>
</evidence>
<evidence type="ECO:0000259" key="10">
    <source>
        <dbReference type="PROSITE" id="PS51030"/>
    </source>
</evidence>
<dbReference type="SUPFAM" id="SSF57716">
    <property type="entry name" value="Glucocorticoid receptor-like (DNA-binding domain)"/>
    <property type="match status" value="1"/>
</dbReference>
<keyword evidence="4" id="KW-0805">Transcription regulation</keyword>
<feature type="region of interest" description="Disordered" evidence="9">
    <location>
        <begin position="154"/>
        <end position="174"/>
    </location>
</feature>
<dbReference type="EMBL" id="JAUCMV010000002">
    <property type="protein sequence ID" value="KAK0420444.1"/>
    <property type="molecule type" value="Genomic_DNA"/>
</dbReference>
<accession>A0AA39ICH6</accession>
<dbReference type="GO" id="GO:0008270">
    <property type="term" value="F:zinc ion binding"/>
    <property type="evidence" value="ECO:0007669"/>
    <property type="project" value="UniProtKB-KW"/>
</dbReference>
<dbReference type="Proteomes" id="UP001175271">
    <property type="component" value="Unassembled WGS sequence"/>
</dbReference>
<dbReference type="InterPro" id="IPR001628">
    <property type="entry name" value="Znf_hrmn_rcpt"/>
</dbReference>
<comment type="caution">
    <text evidence="11">The sequence shown here is derived from an EMBL/GenBank/DDBJ whole genome shotgun (WGS) entry which is preliminary data.</text>
</comment>
<evidence type="ECO:0000256" key="5">
    <source>
        <dbReference type="ARBA" id="ARBA00023125"/>
    </source>
</evidence>
<keyword evidence="6" id="KW-0804">Transcription</keyword>
<keyword evidence="12" id="KW-1185">Reference proteome</keyword>
<keyword evidence="7" id="KW-0675">Receptor</keyword>
<dbReference type="GO" id="GO:0005634">
    <property type="term" value="C:nucleus"/>
    <property type="evidence" value="ECO:0007669"/>
    <property type="project" value="TreeGrafter"/>
</dbReference>
<feature type="compositionally biased region" description="Polar residues" evidence="9">
    <location>
        <begin position="160"/>
        <end position="174"/>
    </location>
</feature>
<keyword evidence="5" id="KW-0238">DNA-binding</keyword>
<organism evidence="11 12">
    <name type="scientific">Steinernema hermaphroditum</name>
    <dbReference type="NCBI Taxonomy" id="289476"/>
    <lineage>
        <taxon>Eukaryota</taxon>
        <taxon>Metazoa</taxon>
        <taxon>Ecdysozoa</taxon>
        <taxon>Nematoda</taxon>
        <taxon>Chromadorea</taxon>
        <taxon>Rhabditida</taxon>
        <taxon>Tylenchina</taxon>
        <taxon>Panagrolaimomorpha</taxon>
        <taxon>Strongyloidoidea</taxon>
        <taxon>Steinernematidae</taxon>
        <taxon>Steinernema</taxon>
    </lineage>
</organism>
<dbReference type="Pfam" id="PF00105">
    <property type="entry name" value="zf-C4"/>
    <property type="match status" value="1"/>
</dbReference>
<dbReference type="AlphaFoldDB" id="A0AA39ICH6"/>
<evidence type="ECO:0000256" key="3">
    <source>
        <dbReference type="ARBA" id="ARBA00022833"/>
    </source>
</evidence>
<keyword evidence="2" id="KW-0863">Zinc-finger</keyword>
<dbReference type="GO" id="GO:0006357">
    <property type="term" value="P:regulation of transcription by RNA polymerase II"/>
    <property type="evidence" value="ECO:0007669"/>
    <property type="project" value="TreeGrafter"/>
</dbReference>
<evidence type="ECO:0000256" key="2">
    <source>
        <dbReference type="ARBA" id="ARBA00022771"/>
    </source>
</evidence>